<dbReference type="Proteomes" id="UP001341840">
    <property type="component" value="Unassembled WGS sequence"/>
</dbReference>
<feature type="region of interest" description="Disordered" evidence="1">
    <location>
        <begin position="527"/>
        <end position="548"/>
    </location>
</feature>
<reference evidence="2 3" key="1">
    <citation type="journal article" date="2023" name="Plants (Basel)">
        <title>Bridging the Gap: Combining Genomics and Transcriptomics Approaches to Understand Stylosanthes scabra, an Orphan Legume from the Brazilian Caatinga.</title>
        <authorList>
            <person name="Ferreira-Neto J.R.C."/>
            <person name="da Silva M.D."/>
            <person name="Binneck E."/>
            <person name="de Melo N.F."/>
            <person name="da Silva R.H."/>
            <person name="de Melo A.L.T.M."/>
            <person name="Pandolfi V."/>
            <person name="Bustamante F.O."/>
            <person name="Brasileiro-Vidal A.C."/>
            <person name="Benko-Iseppon A.M."/>
        </authorList>
    </citation>
    <scope>NUCLEOTIDE SEQUENCE [LARGE SCALE GENOMIC DNA]</scope>
    <source>
        <tissue evidence="2">Leaves</tissue>
    </source>
</reference>
<gene>
    <name evidence="2" type="ORF">PIB30_042777</name>
</gene>
<keyword evidence="3" id="KW-1185">Reference proteome</keyword>
<sequence>MPKKGQDSERQKTRGRGHANATENVSKKKGKQAEASRYGSLTRVNAFIAVLFHKWRASNLGSVPHICRELPTIVEEETGGLDEELLDSLEDLKQKLCRREDTLTVAINANASKTRSLRALLVQQGRALEALNAKLDALEGKGGSGSKESPTVVLLDDDGEGPAGEKSGEVSNIKTNSLFSILADVAGIISGDNSRVSYGGEAGRVRNPSQRRIEYVNFSAADMDILYSIKQRYIGCPFAFWSHNRTEMIVEECPQFLDLAFRPPPCMRFIGSELAIAAYIFANAGDETLVVNIYEFHDVYDFDAYLNLHLFWGLIGCVAVKCYIRTITVTVLAEGCGASCPVINMVVGMCNGSWENMGRWWLPTTFSQMIVCPEQFKQPTMDYVKHRYMGLADDIVKSICEAQDTQLRIGLMKEVGRYLESMLKDSGFWSNPETLRPQIGDFEPECPETGRQADGTCVSLRIMDCGVWVCEWMINSHLWQDYMLEDVNSITMMTIAVDLVTSQNNPLAEAISDRAVNFSDAEMLRNYRDQQQGKGKGKNPAGSSSQTI</sequence>
<name>A0ABU6YDP2_9FABA</name>
<evidence type="ECO:0000313" key="3">
    <source>
        <dbReference type="Proteomes" id="UP001341840"/>
    </source>
</evidence>
<protein>
    <submittedName>
        <fullName evidence="2">Uncharacterized protein</fullName>
    </submittedName>
</protein>
<feature type="compositionally biased region" description="Basic and acidic residues" evidence="1">
    <location>
        <begin position="1"/>
        <end position="12"/>
    </location>
</feature>
<comment type="caution">
    <text evidence="2">The sequence shown here is derived from an EMBL/GenBank/DDBJ whole genome shotgun (WGS) entry which is preliminary data.</text>
</comment>
<evidence type="ECO:0000313" key="2">
    <source>
        <dbReference type="EMBL" id="MED6208189.1"/>
    </source>
</evidence>
<feature type="region of interest" description="Disordered" evidence="1">
    <location>
        <begin position="1"/>
        <end position="35"/>
    </location>
</feature>
<proteinExistence type="predicted"/>
<organism evidence="2 3">
    <name type="scientific">Stylosanthes scabra</name>
    <dbReference type="NCBI Taxonomy" id="79078"/>
    <lineage>
        <taxon>Eukaryota</taxon>
        <taxon>Viridiplantae</taxon>
        <taxon>Streptophyta</taxon>
        <taxon>Embryophyta</taxon>
        <taxon>Tracheophyta</taxon>
        <taxon>Spermatophyta</taxon>
        <taxon>Magnoliopsida</taxon>
        <taxon>eudicotyledons</taxon>
        <taxon>Gunneridae</taxon>
        <taxon>Pentapetalae</taxon>
        <taxon>rosids</taxon>
        <taxon>fabids</taxon>
        <taxon>Fabales</taxon>
        <taxon>Fabaceae</taxon>
        <taxon>Papilionoideae</taxon>
        <taxon>50 kb inversion clade</taxon>
        <taxon>dalbergioids sensu lato</taxon>
        <taxon>Dalbergieae</taxon>
        <taxon>Pterocarpus clade</taxon>
        <taxon>Stylosanthes</taxon>
    </lineage>
</organism>
<accession>A0ABU6YDP2</accession>
<dbReference type="EMBL" id="JASCZI010241901">
    <property type="protein sequence ID" value="MED6208189.1"/>
    <property type="molecule type" value="Genomic_DNA"/>
</dbReference>
<evidence type="ECO:0000256" key="1">
    <source>
        <dbReference type="SAM" id="MobiDB-lite"/>
    </source>
</evidence>